<sequence length="329" mass="36931">MSKVSVEKINYLGEEAIHVLTPELEAVIVPSWGSNLLELKWRASETALLRSPQTREQFLSASVLYGTPVLFPPNRIDNGEFSFNGRTYRFPLNESHRGNHIHGVLINEPWTLHLAEVQGEQVIVETTVDSTELPAVFEALPHHFTAKLQFVFEGASVTQRFILDNLDEEPLPWGIGYHTTFNFPLNGNTQNNRSTFKLETDQIWELTDRLLPTGELQAIPYGEELNKGMSLNGLPLDTVFQIPQNGKCEAVITDPDTGLQITYSGDSQFGQWVVYNNDSRAGYLCPEPYTWVTNAPHLQLPDELTGFRALAPGNQVRAETRIDVSLIAE</sequence>
<evidence type="ECO:0000313" key="2">
    <source>
        <dbReference type="Proteomes" id="UP000640274"/>
    </source>
</evidence>
<dbReference type="Proteomes" id="UP000640274">
    <property type="component" value="Unassembled WGS sequence"/>
</dbReference>
<reference evidence="1" key="1">
    <citation type="submission" date="2020-12" db="EMBL/GenBank/DDBJ databases">
        <authorList>
            <person name="Huq M.A."/>
        </authorList>
    </citation>
    <scope>NUCLEOTIDE SEQUENCE</scope>
    <source>
        <strain evidence="1">MAHUQ-46</strain>
    </source>
</reference>
<dbReference type="Gene3D" id="2.70.98.10">
    <property type="match status" value="1"/>
</dbReference>
<dbReference type="InterPro" id="IPR008183">
    <property type="entry name" value="Aldose_1/G6P_1-epimerase"/>
</dbReference>
<comment type="caution">
    <text evidence="1">The sequence shown here is derived from an EMBL/GenBank/DDBJ whole genome shotgun (WGS) entry which is preliminary data.</text>
</comment>
<evidence type="ECO:0000313" key="1">
    <source>
        <dbReference type="EMBL" id="MBJ6362352.1"/>
    </source>
</evidence>
<accession>A0A934MVQ0</accession>
<dbReference type="GO" id="GO:0016853">
    <property type="term" value="F:isomerase activity"/>
    <property type="evidence" value="ECO:0007669"/>
    <property type="project" value="InterPro"/>
</dbReference>
<proteinExistence type="predicted"/>
<keyword evidence="2" id="KW-1185">Reference proteome</keyword>
<dbReference type="AlphaFoldDB" id="A0A934MVQ0"/>
<organism evidence="1 2">
    <name type="scientific">Paenibacillus roseus</name>
    <dbReference type="NCBI Taxonomy" id="2798579"/>
    <lineage>
        <taxon>Bacteria</taxon>
        <taxon>Bacillati</taxon>
        <taxon>Bacillota</taxon>
        <taxon>Bacilli</taxon>
        <taxon>Bacillales</taxon>
        <taxon>Paenibacillaceae</taxon>
        <taxon>Paenibacillus</taxon>
    </lineage>
</organism>
<gene>
    <name evidence="1" type="ORF">JFN88_13850</name>
</gene>
<dbReference type="CDD" id="cd01081">
    <property type="entry name" value="Aldose_epim"/>
    <property type="match status" value="1"/>
</dbReference>
<dbReference type="EMBL" id="JAELUP010000066">
    <property type="protein sequence ID" value="MBJ6362352.1"/>
    <property type="molecule type" value="Genomic_DNA"/>
</dbReference>
<dbReference type="Pfam" id="PF01263">
    <property type="entry name" value="Aldose_epim"/>
    <property type="match status" value="1"/>
</dbReference>
<dbReference type="RefSeq" id="WP_199019899.1">
    <property type="nucleotide sequence ID" value="NZ_JAELUP010000066.1"/>
</dbReference>
<protein>
    <submittedName>
        <fullName evidence="1">Aldose 1-epimerase</fullName>
    </submittedName>
</protein>
<dbReference type="InterPro" id="IPR014718">
    <property type="entry name" value="GH-type_carb-bd"/>
</dbReference>
<dbReference type="InterPro" id="IPR011013">
    <property type="entry name" value="Gal_mutarotase_sf_dom"/>
</dbReference>
<name>A0A934MVQ0_9BACL</name>
<dbReference type="GO" id="GO:0005975">
    <property type="term" value="P:carbohydrate metabolic process"/>
    <property type="evidence" value="ECO:0007669"/>
    <property type="project" value="InterPro"/>
</dbReference>
<dbReference type="GO" id="GO:0030246">
    <property type="term" value="F:carbohydrate binding"/>
    <property type="evidence" value="ECO:0007669"/>
    <property type="project" value="InterPro"/>
</dbReference>
<dbReference type="SUPFAM" id="SSF74650">
    <property type="entry name" value="Galactose mutarotase-like"/>
    <property type="match status" value="1"/>
</dbReference>